<name>A0A4Q7B3K3_9GAMM</name>
<protein>
    <submittedName>
        <fullName evidence="1">Uncharacterized protein</fullName>
    </submittedName>
</protein>
<dbReference type="InterPro" id="IPR049759">
    <property type="entry name" value="CdiI-like"/>
</dbReference>
<evidence type="ECO:0000313" key="2">
    <source>
        <dbReference type="Proteomes" id="UP000293483"/>
    </source>
</evidence>
<proteinExistence type="predicted"/>
<dbReference type="CDD" id="cd21060">
    <property type="entry name" value="CdiI_NC101"/>
    <property type="match status" value="1"/>
</dbReference>
<evidence type="ECO:0000313" key="1">
    <source>
        <dbReference type="EMBL" id="RZG69892.1"/>
    </source>
</evidence>
<dbReference type="EMBL" id="SGSU01000001">
    <property type="protein sequence ID" value="RZG69892.1"/>
    <property type="molecule type" value="Genomic_DNA"/>
</dbReference>
<dbReference type="AlphaFoldDB" id="A0A4Q7B3K3"/>
<dbReference type="RefSeq" id="WP_130143766.1">
    <property type="nucleotide sequence ID" value="NZ_SGSU01000001.1"/>
</dbReference>
<gene>
    <name evidence="1" type="ORF">EXE25_00985</name>
</gene>
<sequence length="112" mass="13920">MMYTWSEFEQKLIIHRDTSIDISRILYMYEKQIKDLIVKIKQLKFEAATPIFDELYEIQGYLASAKYKYDIELNNELDLFVYHFDRAYDEYIRHYWYEQFHNNITWPLPEDV</sequence>
<dbReference type="Proteomes" id="UP000293483">
    <property type="component" value="Unassembled WGS sequence"/>
</dbReference>
<reference evidence="1 2" key="1">
    <citation type="submission" date="2019-02" db="EMBL/GenBank/DDBJ databases">
        <title>The Batch Genome Submission of Acinetobacter spp. strains.</title>
        <authorList>
            <person name="Qin J."/>
            <person name="Hu Y."/>
            <person name="Ye H."/>
            <person name="Wei L."/>
            <person name="Feng Y."/>
            <person name="Zong Z."/>
        </authorList>
    </citation>
    <scope>NUCLEOTIDE SEQUENCE [LARGE SCALE GENOMIC DNA]</scope>
    <source>
        <strain evidence="1 2">WCHABo060081</strain>
    </source>
</reference>
<organism evidence="1 2">
    <name type="scientific">Acinetobacter bouvetii</name>
    <dbReference type="NCBI Taxonomy" id="202951"/>
    <lineage>
        <taxon>Bacteria</taxon>
        <taxon>Pseudomonadati</taxon>
        <taxon>Pseudomonadota</taxon>
        <taxon>Gammaproteobacteria</taxon>
        <taxon>Moraxellales</taxon>
        <taxon>Moraxellaceae</taxon>
        <taxon>Acinetobacter</taxon>
    </lineage>
</organism>
<comment type="caution">
    <text evidence="1">The sequence shown here is derived from an EMBL/GenBank/DDBJ whole genome shotgun (WGS) entry which is preliminary data.</text>
</comment>
<accession>A0A4Q7B3K3</accession>